<comment type="caution">
    <text evidence="1">The sequence shown here is derived from an EMBL/GenBank/DDBJ whole genome shotgun (WGS) entry which is preliminary data.</text>
</comment>
<feature type="non-terminal residue" evidence="1">
    <location>
        <position position="301"/>
    </location>
</feature>
<reference evidence="1 2" key="1">
    <citation type="submission" date="2024-02" db="EMBL/GenBank/DDBJ databases">
        <authorList>
            <person name="Chen Y."/>
            <person name="Shah S."/>
            <person name="Dougan E. K."/>
            <person name="Thang M."/>
            <person name="Chan C."/>
        </authorList>
    </citation>
    <scope>NUCLEOTIDE SEQUENCE [LARGE SCALE GENOMIC DNA]</scope>
</reference>
<evidence type="ECO:0000313" key="1">
    <source>
        <dbReference type="EMBL" id="CAK9007040.1"/>
    </source>
</evidence>
<keyword evidence="2" id="KW-1185">Reference proteome</keyword>
<dbReference type="EMBL" id="CAXAMN010003960">
    <property type="protein sequence ID" value="CAK9007040.1"/>
    <property type="molecule type" value="Genomic_DNA"/>
</dbReference>
<name>A0ABP0IYD3_9DINO</name>
<evidence type="ECO:0000313" key="2">
    <source>
        <dbReference type="Proteomes" id="UP001642484"/>
    </source>
</evidence>
<organism evidence="1 2">
    <name type="scientific">Durusdinium trenchii</name>
    <dbReference type="NCBI Taxonomy" id="1381693"/>
    <lineage>
        <taxon>Eukaryota</taxon>
        <taxon>Sar</taxon>
        <taxon>Alveolata</taxon>
        <taxon>Dinophyceae</taxon>
        <taxon>Suessiales</taxon>
        <taxon>Symbiodiniaceae</taxon>
        <taxon>Durusdinium</taxon>
    </lineage>
</organism>
<sequence length="301" mass="33842">MLSRFILESPCWEWLSHVIPQKKILRFTNAPRIDQMQWPERMESLVGLQQDMQLEYKTAAAELLHLREQSNELAQAHRKLEAEEADASAKDTSCSKLAVQPLLSNPALEAPLRRLEQLCSKERHLLTAATFEAADSRRSFDEASFAAQAAKTFAVAVKGWAQAAGKEAQLAMENAAASQLELEAAAAARHGRARQLLEEQQADELRREEEEEHLEAQELSKRSSELLERSKLLQGLQEGLASVHLETKELRSQSATLEIHAAELRRRAQALEPREAGDPSVVIPEVMQQLDESWAKLQTEE</sequence>
<proteinExistence type="predicted"/>
<protein>
    <submittedName>
        <fullName evidence="1">Uncharacterized protein</fullName>
    </submittedName>
</protein>
<dbReference type="Proteomes" id="UP001642484">
    <property type="component" value="Unassembled WGS sequence"/>
</dbReference>
<accession>A0ABP0IYD3</accession>
<gene>
    <name evidence="1" type="ORF">CCMP2556_LOCUS8675</name>
</gene>